<dbReference type="OrthoDB" id="4166172at2"/>
<keyword evidence="3" id="KW-0067">ATP-binding</keyword>
<evidence type="ECO:0000313" key="4">
    <source>
        <dbReference type="Proteomes" id="UP000240429"/>
    </source>
</evidence>
<dbReference type="Proteomes" id="UP000240429">
    <property type="component" value="Unassembled WGS sequence"/>
</dbReference>
<dbReference type="GO" id="GO:0005524">
    <property type="term" value="F:ATP binding"/>
    <property type="evidence" value="ECO:0007669"/>
    <property type="project" value="UniProtKB-KW"/>
</dbReference>
<protein>
    <submittedName>
        <fullName evidence="3">ATP-binding protein</fullName>
    </submittedName>
</protein>
<reference evidence="3 4" key="1">
    <citation type="submission" date="2018-03" db="EMBL/GenBank/DDBJ databases">
        <title>Streptomyces dioscori sp. nov., a novel endophytic actinobacterium isolated from bulbil of Dioscorea bulbifera L.</title>
        <authorList>
            <person name="Zhikuan W."/>
        </authorList>
    </citation>
    <scope>NUCLEOTIDE SEQUENCE [LARGE SCALE GENOMIC DNA]</scope>
    <source>
        <strain evidence="3 4">A217</strain>
    </source>
</reference>
<dbReference type="AlphaFoldDB" id="A0A2P8PYB3"/>
<sequence length="134" mass="14738">MSPTMILTPPRRAFETAIPPDLVHVPQARNAAFAIMRLWDLDPSLADDMRLVVSELVSNAIEHGLGRVGLRITETADEVRIEVSDSNPAPARVSWAQDEDPRGRGLMIVASLADSWGVSEDGYRTWAAFLTGQR</sequence>
<proteinExistence type="predicted"/>
<feature type="domain" description="Histidine kinase/HSP90-like ATPase" evidence="2">
    <location>
        <begin position="18"/>
        <end position="122"/>
    </location>
</feature>
<comment type="caution">
    <text evidence="3">The sequence shown here is derived from an EMBL/GenBank/DDBJ whole genome shotgun (WGS) entry which is preliminary data.</text>
</comment>
<name>A0A2P8PYB3_9ACTN</name>
<dbReference type="InterPro" id="IPR050267">
    <property type="entry name" value="Anti-sigma-factor_SerPK"/>
</dbReference>
<keyword evidence="3" id="KW-0547">Nucleotide-binding</keyword>
<accession>A0A2P8PYB3</accession>
<keyword evidence="1" id="KW-0723">Serine/threonine-protein kinase</keyword>
<dbReference type="Pfam" id="PF13581">
    <property type="entry name" value="HATPase_c_2"/>
    <property type="match status" value="1"/>
</dbReference>
<dbReference type="EMBL" id="PYBJ01000027">
    <property type="protein sequence ID" value="PSM38983.1"/>
    <property type="molecule type" value="Genomic_DNA"/>
</dbReference>
<dbReference type="SUPFAM" id="SSF55874">
    <property type="entry name" value="ATPase domain of HSP90 chaperone/DNA topoisomerase II/histidine kinase"/>
    <property type="match status" value="1"/>
</dbReference>
<evidence type="ECO:0000259" key="2">
    <source>
        <dbReference type="Pfam" id="PF13581"/>
    </source>
</evidence>
<dbReference type="PANTHER" id="PTHR35526:SF3">
    <property type="entry name" value="ANTI-SIGMA-F FACTOR RSBW"/>
    <property type="match status" value="1"/>
</dbReference>
<dbReference type="Gene3D" id="3.30.565.10">
    <property type="entry name" value="Histidine kinase-like ATPase, C-terminal domain"/>
    <property type="match status" value="1"/>
</dbReference>
<keyword evidence="1" id="KW-0808">Transferase</keyword>
<evidence type="ECO:0000256" key="1">
    <source>
        <dbReference type="ARBA" id="ARBA00022527"/>
    </source>
</evidence>
<dbReference type="GO" id="GO:0004674">
    <property type="term" value="F:protein serine/threonine kinase activity"/>
    <property type="evidence" value="ECO:0007669"/>
    <property type="project" value="UniProtKB-KW"/>
</dbReference>
<dbReference type="PANTHER" id="PTHR35526">
    <property type="entry name" value="ANTI-SIGMA-F FACTOR RSBW-RELATED"/>
    <property type="match status" value="1"/>
</dbReference>
<gene>
    <name evidence="3" type="ORF">C6Y14_33710</name>
</gene>
<evidence type="ECO:0000313" key="3">
    <source>
        <dbReference type="EMBL" id="PSM38983.1"/>
    </source>
</evidence>
<dbReference type="RefSeq" id="WP_107020680.1">
    <property type="nucleotide sequence ID" value="NZ_KZ679053.1"/>
</dbReference>
<dbReference type="CDD" id="cd16936">
    <property type="entry name" value="HATPase_RsbW-like"/>
    <property type="match status" value="1"/>
</dbReference>
<organism evidence="3 4">
    <name type="scientific">Streptomyces dioscori</name>
    <dbReference type="NCBI Taxonomy" id="2109333"/>
    <lineage>
        <taxon>Bacteria</taxon>
        <taxon>Bacillati</taxon>
        <taxon>Actinomycetota</taxon>
        <taxon>Actinomycetes</taxon>
        <taxon>Kitasatosporales</taxon>
        <taxon>Streptomycetaceae</taxon>
        <taxon>Streptomyces</taxon>
        <taxon>Streptomyces aurantiacus group</taxon>
    </lineage>
</organism>
<keyword evidence="4" id="KW-1185">Reference proteome</keyword>
<keyword evidence="1" id="KW-0418">Kinase</keyword>
<dbReference type="InterPro" id="IPR003594">
    <property type="entry name" value="HATPase_dom"/>
</dbReference>
<dbReference type="InterPro" id="IPR036890">
    <property type="entry name" value="HATPase_C_sf"/>
</dbReference>